<dbReference type="Gene3D" id="3.20.20.60">
    <property type="entry name" value="Phosphoenolpyruvate-binding domains"/>
    <property type="match status" value="1"/>
</dbReference>
<dbReference type="InterPro" id="IPR015813">
    <property type="entry name" value="Pyrv/PenolPyrv_kinase-like_dom"/>
</dbReference>
<dbReference type="Proteomes" id="UP001596087">
    <property type="component" value="Unassembled WGS sequence"/>
</dbReference>
<dbReference type="RefSeq" id="WP_378587584.1">
    <property type="nucleotide sequence ID" value="NZ_JBHSKD010000004.1"/>
</dbReference>
<accession>A0ABW0BFN4</accession>
<feature type="region of interest" description="Disordered" evidence="4">
    <location>
        <begin position="1"/>
        <end position="38"/>
    </location>
</feature>
<reference evidence="6" key="1">
    <citation type="journal article" date="2019" name="Int. J. Syst. Evol. Microbiol.">
        <title>The Global Catalogue of Microorganisms (GCM) 10K type strain sequencing project: providing services to taxonomists for standard genome sequencing and annotation.</title>
        <authorList>
            <consortium name="The Broad Institute Genomics Platform"/>
            <consortium name="The Broad Institute Genome Sequencing Center for Infectious Disease"/>
            <person name="Wu L."/>
            <person name="Ma J."/>
        </authorList>
    </citation>
    <scope>NUCLEOTIDE SEQUENCE [LARGE SCALE GENOMIC DNA]</scope>
    <source>
        <strain evidence="6">DFY41</strain>
    </source>
</reference>
<dbReference type="EMBL" id="JBHSKD010000004">
    <property type="protein sequence ID" value="MFC5175978.1"/>
    <property type="molecule type" value="Genomic_DNA"/>
</dbReference>
<comment type="caution">
    <text evidence="5">The sequence shown here is derived from an EMBL/GenBank/DDBJ whole genome shotgun (WGS) entry which is preliminary data.</text>
</comment>
<organism evidence="5 6">
    <name type="scientific">Nocardioides taihuensis</name>
    <dbReference type="NCBI Taxonomy" id="1835606"/>
    <lineage>
        <taxon>Bacteria</taxon>
        <taxon>Bacillati</taxon>
        <taxon>Actinomycetota</taxon>
        <taxon>Actinomycetes</taxon>
        <taxon>Propionibacteriales</taxon>
        <taxon>Nocardioidaceae</taxon>
        <taxon>Nocardioides</taxon>
    </lineage>
</organism>
<keyword evidence="6" id="KW-1185">Reference proteome</keyword>
<evidence type="ECO:0000256" key="4">
    <source>
        <dbReference type="SAM" id="MobiDB-lite"/>
    </source>
</evidence>
<comment type="cofactor">
    <cofactor evidence="1">
        <name>Mg(2+)</name>
        <dbReference type="ChEBI" id="CHEBI:18420"/>
    </cofactor>
</comment>
<dbReference type="PANTHER" id="PTHR32308">
    <property type="entry name" value="LYASE BETA SUBUNIT, PUTATIVE (AFU_ORTHOLOGUE AFUA_4G13030)-RELATED"/>
    <property type="match status" value="1"/>
</dbReference>
<dbReference type="InterPro" id="IPR054255">
    <property type="entry name" value="DUF6986"/>
</dbReference>
<evidence type="ECO:0000256" key="1">
    <source>
        <dbReference type="ARBA" id="ARBA00001946"/>
    </source>
</evidence>
<evidence type="ECO:0000313" key="5">
    <source>
        <dbReference type="EMBL" id="MFC5175978.1"/>
    </source>
</evidence>
<dbReference type="PANTHER" id="PTHR32308:SF10">
    <property type="entry name" value="CITRATE LYASE SUBUNIT BETA"/>
    <property type="match status" value="1"/>
</dbReference>
<keyword evidence="3" id="KW-0460">Magnesium</keyword>
<sequence length="450" mass="47917">MVSTGSTDEGGGATDRSDGSPDLSDGSTDLSDGSAGLELDDLAERLDERLAEADERLSARYPGDLPGRQPVHTVYVPADRCRVGLAHRWASQAERAVIEHGALFLEVVGGDEVLLNRVLLKLEREPVEDLRIDVEDGYGDRGDEIEDADVRAAAAALREDLDAGTAPPHVGLRFKSLEAPTRRRGLRSLALFVQTLTAEGPLPPGFVLTLPKVTSVDQVEAMAEAAGHLEQRLGLDQGALRFEIQVETPQAVLDHAGGSPLPAMLHAADGRCAGLHFGTYDYSAALGIAAAQQSMEHPAADHAKAVMQVAVAGTGVRLSDGSTNVLPVGDEADVRRGWELHHRLVTRSLERGFYQGWDLHPAQLPTRYAATFGFFRAGCADATTRLRRHAERRPGSVADEPATVRALAGFLLRGFECGALTSAEVTGPSGHDLTTLAGLAGRLPRRPSSP</sequence>
<name>A0ABW0BFN4_9ACTN</name>
<dbReference type="Pfam" id="PF22484">
    <property type="entry name" value="DUF6986"/>
    <property type="match status" value="1"/>
</dbReference>
<keyword evidence="2" id="KW-0479">Metal-binding</keyword>
<evidence type="ECO:0000313" key="6">
    <source>
        <dbReference type="Proteomes" id="UP001596087"/>
    </source>
</evidence>
<gene>
    <name evidence="5" type="ORF">ACFPGP_04795</name>
</gene>
<dbReference type="InterPro" id="IPR040442">
    <property type="entry name" value="Pyrv_kinase-like_dom_sf"/>
</dbReference>
<proteinExistence type="predicted"/>
<evidence type="ECO:0000256" key="2">
    <source>
        <dbReference type="ARBA" id="ARBA00022723"/>
    </source>
</evidence>
<dbReference type="SUPFAM" id="SSF51621">
    <property type="entry name" value="Phosphoenolpyruvate/pyruvate domain"/>
    <property type="match status" value="1"/>
</dbReference>
<protein>
    <submittedName>
        <fullName evidence="5">DUF6986 family protein</fullName>
    </submittedName>
</protein>
<feature type="compositionally biased region" description="Low complexity" evidence="4">
    <location>
        <begin position="20"/>
        <end position="37"/>
    </location>
</feature>
<evidence type="ECO:0000256" key="3">
    <source>
        <dbReference type="ARBA" id="ARBA00022842"/>
    </source>
</evidence>